<proteinExistence type="predicted"/>
<comment type="caution">
    <text evidence="6">The sequence shown here is derived from an EMBL/GenBank/DDBJ whole genome shotgun (WGS) entry which is preliminary data.</text>
</comment>
<dbReference type="InterPro" id="IPR036271">
    <property type="entry name" value="Tet_transcr_reg_TetR-rel_C_sf"/>
</dbReference>
<dbReference type="PANTHER" id="PTHR47506">
    <property type="entry name" value="TRANSCRIPTIONAL REGULATORY PROTEIN"/>
    <property type="match status" value="1"/>
</dbReference>
<evidence type="ECO:0000313" key="7">
    <source>
        <dbReference type="Proteomes" id="UP000238362"/>
    </source>
</evidence>
<dbReference type="InterPro" id="IPR001647">
    <property type="entry name" value="HTH_TetR"/>
</dbReference>
<evidence type="ECO:0000256" key="2">
    <source>
        <dbReference type="ARBA" id="ARBA00023125"/>
    </source>
</evidence>
<evidence type="ECO:0000313" key="6">
    <source>
        <dbReference type="EMBL" id="PRX43872.1"/>
    </source>
</evidence>
<keyword evidence="2 4" id="KW-0238">DNA-binding</keyword>
<name>A0A2T0LLG0_9PSEU</name>
<dbReference type="AlphaFoldDB" id="A0A2T0LLG0"/>
<dbReference type="PROSITE" id="PS50977">
    <property type="entry name" value="HTH_TETR_2"/>
    <property type="match status" value="1"/>
</dbReference>
<dbReference type="Proteomes" id="UP000238362">
    <property type="component" value="Unassembled WGS sequence"/>
</dbReference>
<feature type="domain" description="HTH tetR-type" evidence="5">
    <location>
        <begin position="26"/>
        <end position="86"/>
    </location>
</feature>
<dbReference type="GO" id="GO:0003677">
    <property type="term" value="F:DNA binding"/>
    <property type="evidence" value="ECO:0007669"/>
    <property type="project" value="UniProtKB-UniRule"/>
</dbReference>
<dbReference type="InterPro" id="IPR009057">
    <property type="entry name" value="Homeodomain-like_sf"/>
</dbReference>
<dbReference type="EMBL" id="PVNH01000013">
    <property type="protein sequence ID" value="PRX43872.1"/>
    <property type="molecule type" value="Genomic_DNA"/>
</dbReference>
<protein>
    <submittedName>
        <fullName evidence="6">TetR family transcriptional regulator</fullName>
    </submittedName>
</protein>
<keyword evidence="3" id="KW-0804">Transcription</keyword>
<dbReference type="PRINTS" id="PR00455">
    <property type="entry name" value="HTHTETR"/>
</dbReference>
<dbReference type="PANTHER" id="PTHR47506:SF7">
    <property type="entry name" value="TRANSCRIPTIONAL REGULATORY PROTEIN"/>
    <property type="match status" value="1"/>
</dbReference>
<dbReference type="SUPFAM" id="SSF46689">
    <property type="entry name" value="Homeodomain-like"/>
    <property type="match status" value="1"/>
</dbReference>
<dbReference type="SUPFAM" id="SSF48498">
    <property type="entry name" value="Tetracyclin repressor-like, C-terminal domain"/>
    <property type="match status" value="1"/>
</dbReference>
<dbReference type="Pfam" id="PF00440">
    <property type="entry name" value="TetR_N"/>
    <property type="match status" value="1"/>
</dbReference>
<evidence type="ECO:0000259" key="5">
    <source>
        <dbReference type="PROSITE" id="PS50977"/>
    </source>
</evidence>
<evidence type="ECO:0000256" key="3">
    <source>
        <dbReference type="ARBA" id="ARBA00023163"/>
    </source>
</evidence>
<keyword evidence="7" id="KW-1185">Reference proteome</keyword>
<evidence type="ECO:0000256" key="4">
    <source>
        <dbReference type="PROSITE-ProRule" id="PRU00335"/>
    </source>
</evidence>
<sequence>MMSTIARDELAGKVVDVPRITQEQKRLNHEKIVNAAGAGFRLRGIDGIGIEELMKSAGMTHGGFYNHFASKDDLALEVLHQGFADSLEALDAIREAHPRSARAALHDMVDGYVNAEHRDHPEIGCASAALVSDVGRHGAAAQAEYRRGLDGYFATITDMLLDRARQSGTELTPAEAREHAVALFSQMVGALVLSRAIADAAPDLSDEVLTVNRRRLKKL</sequence>
<keyword evidence="1" id="KW-0805">Transcription regulation</keyword>
<reference evidence="6 7" key="1">
    <citation type="submission" date="2018-03" db="EMBL/GenBank/DDBJ databases">
        <title>Genomic Encyclopedia of Type Strains, Phase III (KMG-III): the genomes of soil and plant-associated and newly described type strains.</title>
        <authorList>
            <person name="Whitman W."/>
        </authorList>
    </citation>
    <scope>NUCLEOTIDE SEQUENCE [LARGE SCALE GENOMIC DNA]</scope>
    <source>
        <strain evidence="6 7">CGMCC 4.7125</strain>
    </source>
</reference>
<gene>
    <name evidence="6" type="ORF">B0I33_11335</name>
</gene>
<evidence type="ECO:0000256" key="1">
    <source>
        <dbReference type="ARBA" id="ARBA00023015"/>
    </source>
</evidence>
<organism evidence="6 7">
    <name type="scientific">Prauserella shujinwangii</name>
    <dbReference type="NCBI Taxonomy" id="1453103"/>
    <lineage>
        <taxon>Bacteria</taxon>
        <taxon>Bacillati</taxon>
        <taxon>Actinomycetota</taxon>
        <taxon>Actinomycetes</taxon>
        <taxon>Pseudonocardiales</taxon>
        <taxon>Pseudonocardiaceae</taxon>
        <taxon>Prauserella</taxon>
    </lineage>
</organism>
<dbReference type="Gene3D" id="1.10.357.10">
    <property type="entry name" value="Tetracycline Repressor, domain 2"/>
    <property type="match status" value="1"/>
</dbReference>
<dbReference type="Gene3D" id="1.10.10.60">
    <property type="entry name" value="Homeodomain-like"/>
    <property type="match status" value="1"/>
</dbReference>
<feature type="DNA-binding region" description="H-T-H motif" evidence="4">
    <location>
        <begin position="49"/>
        <end position="68"/>
    </location>
</feature>
<accession>A0A2T0LLG0</accession>